<dbReference type="Gene3D" id="3.40.50.360">
    <property type="match status" value="1"/>
</dbReference>
<evidence type="ECO:0000259" key="5">
    <source>
        <dbReference type="PROSITE" id="PS50902"/>
    </source>
</evidence>
<dbReference type="GO" id="GO:0016491">
    <property type="term" value="F:oxidoreductase activity"/>
    <property type="evidence" value="ECO:0007669"/>
    <property type="project" value="TreeGrafter"/>
</dbReference>
<dbReference type="InterPro" id="IPR001094">
    <property type="entry name" value="Flavdoxin-like"/>
</dbReference>
<keyword evidence="4" id="KW-0249">Electron transport</keyword>
<evidence type="ECO:0000256" key="2">
    <source>
        <dbReference type="ARBA" id="ARBA00022630"/>
    </source>
</evidence>
<keyword evidence="4" id="KW-0813">Transport</keyword>
<feature type="domain" description="Flavodoxin-like" evidence="5">
    <location>
        <begin position="4"/>
        <end position="146"/>
    </location>
</feature>
<protein>
    <submittedName>
        <fullName evidence="6">Flavodoxin</fullName>
    </submittedName>
</protein>
<dbReference type="OrthoDB" id="359268at2"/>
<evidence type="ECO:0000256" key="3">
    <source>
        <dbReference type="ARBA" id="ARBA00022643"/>
    </source>
</evidence>
<dbReference type="PRINTS" id="PR00369">
    <property type="entry name" value="FLAVODOXIN"/>
</dbReference>
<dbReference type="AlphaFoldDB" id="A0A3N1PIR6"/>
<dbReference type="SUPFAM" id="SSF52218">
    <property type="entry name" value="Flavoproteins"/>
    <property type="match status" value="1"/>
</dbReference>
<dbReference type="GO" id="GO:0010181">
    <property type="term" value="F:FMN binding"/>
    <property type="evidence" value="ECO:0007669"/>
    <property type="project" value="InterPro"/>
</dbReference>
<gene>
    <name evidence="6" type="ORF">EDC28_10376</name>
</gene>
<dbReference type="NCBIfam" id="NF005989">
    <property type="entry name" value="PRK08105.1"/>
    <property type="match status" value="1"/>
</dbReference>
<dbReference type="EMBL" id="RJUL01000003">
    <property type="protein sequence ID" value="ROQ28483.1"/>
    <property type="molecule type" value="Genomic_DNA"/>
</dbReference>
<keyword evidence="3" id="KW-0288">FMN</keyword>
<dbReference type="PANTHER" id="PTHR19384:SF128">
    <property type="entry name" value="NADPH OXIDOREDUCTASE A"/>
    <property type="match status" value="1"/>
</dbReference>
<dbReference type="PANTHER" id="PTHR19384">
    <property type="entry name" value="NITRIC OXIDE SYNTHASE-RELATED"/>
    <property type="match status" value="1"/>
</dbReference>
<accession>A0A3N1PIR6</accession>
<organism evidence="6 7">
    <name type="scientific">Gallaecimonas pentaromativorans</name>
    <dbReference type="NCBI Taxonomy" id="584787"/>
    <lineage>
        <taxon>Bacteria</taxon>
        <taxon>Pseudomonadati</taxon>
        <taxon>Pseudomonadota</taxon>
        <taxon>Gammaproteobacteria</taxon>
        <taxon>Enterobacterales</taxon>
        <taxon>Gallaecimonadaceae</taxon>
        <taxon>Gallaecimonas</taxon>
    </lineage>
</organism>
<dbReference type="Proteomes" id="UP000268033">
    <property type="component" value="Unassembled WGS sequence"/>
</dbReference>
<proteinExistence type="predicted"/>
<evidence type="ECO:0000313" key="7">
    <source>
        <dbReference type="Proteomes" id="UP000268033"/>
    </source>
</evidence>
<dbReference type="InterPro" id="IPR029039">
    <property type="entry name" value="Flavoprotein-like_sf"/>
</dbReference>
<keyword evidence="2" id="KW-0285">Flavoprotein</keyword>
<evidence type="ECO:0000256" key="4">
    <source>
        <dbReference type="ARBA" id="ARBA00022982"/>
    </source>
</evidence>
<comment type="caution">
    <text evidence="6">The sequence shown here is derived from an EMBL/GenBank/DDBJ whole genome shotgun (WGS) entry which is preliminary data.</text>
</comment>
<dbReference type="InterPro" id="IPR008254">
    <property type="entry name" value="Flavodoxin/NO_synth"/>
</dbReference>
<dbReference type="Pfam" id="PF00258">
    <property type="entry name" value="Flavodoxin_1"/>
    <property type="match status" value="1"/>
</dbReference>
<name>A0A3N1PIR6_9GAMM</name>
<dbReference type="PROSITE" id="PS50902">
    <property type="entry name" value="FLAVODOXIN_LIKE"/>
    <property type="match status" value="1"/>
</dbReference>
<comment type="cofactor">
    <cofactor evidence="1">
        <name>FMN</name>
        <dbReference type="ChEBI" id="CHEBI:58210"/>
    </cofactor>
</comment>
<sequence>MAIIHLVCGTVYGAAEQLAQTLEKKLNDSGHQAVLFADPTVAAVIYDKPDALLVVTSTTGQGDVPDNLVPFFIELKNTFPLLSQLPYGIITLGDSSYGDTYCGAGNQFEELLEELGGKALLPRLNIDSLETLEPEQEALPWLEQWSAAL</sequence>
<dbReference type="GO" id="GO:0050660">
    <property type="term" value="F:flavin adenine dinucleotide binding"/>
    <property type="evidence" value="ECO:0007669"/>
    <property type="project" value="TreeGrafter"/>
</dbReference>
<keyword evidence="7" id="KW-1185">Reference proteome</keyword>
<reference evidence="6 7" key="1">
    <citation type="submission" date="2018-11" db="EMBL/GenBank/DDBJ databases">
        <title>Genomic Encyclopedia of Type Strains, Phase IV (KMG-IV): sequencing the most valuable type-strain genomes for metagenomic binning, comparative biology and taxonomic classification.</title>
        <authorList>
            <person name="Goeker M."/>
        </authorList>
    </citation>
    <scope>NUCLEOTIDE SEQUENCE [LARGE SCALE GENOMIC DNA]</scope>
    <source>
        <strain evidence="6 7">DSM 21945</strain>
    </source>
</reference>
<dbReference type="RefSeq" id="WP_050657414.1">
    <property type="nucleotide sequence ID" value="NZ_JBLXAC010000001.1"/>
</dbReference>
<evidence type="ECO:0000313" key="6">
    <source>
        <dbReference type="EMBL" id="ROQ28483.1"/>
    </source>
</evidence>
<dbReference type="STRING" id="584787.GCA_001247655_00352"/>
<evidence type="ECO:0000256" key="1">
    <source>
        <dbReference type="ARBA" id="ARBA00001917"/>
    </source>
</evidence>
<dbReference type="GO" id="GO:0005829">
    <property type="term" value="C:cytosol"/>
    <property type="evidence" value="ECO:0007669"/>
    <property type="project" value="TreeGrafter"/>
</dbReference>